<comment type="caution">
    <text evidence="1">The sequence shown here is derived from an EMBL/GenBank/DDBJ whole genome shotgun (WGS) entry which is preliminary data.</text>
</comment>
<name>A0A3B8WPG3_MARNT</name>
<evidence type="ECO:0008006" key="3">
    <source>
        <dbReference type="Google" id="ProtNLM"/>
    </source>
</evidence>
<gene>
    <name evidence="1" type="ORF">DCF82_17285</name>
</gene>
<dbReference type="EMBL" id="DLYI01000228">
    <property type="protein sequence ID" value="HAC29538.1"/>
    <property type="molecule type" value="Genomic_DNA"/>
</dbReference>
<evidence type="ECO:0000313" key="1">
    <source>
        <dbReference type="EMBL" id="HAC29538.1"/>
    </source>
</evidence>
<feature type="non-terminal residue" evidence="1">
    <location>
        <position position="198"/>
    </location>
</feature>
<proteinExistence type="predicted"/>
<protein>
    <recommendedName>
        <fullName evidence="3">PilC beta-propeller domain-containing protein</fullName>
    </recommendedName>
</protein>
<dbReference type="AlphaFoldDB" id="A0A3B8WPG3"/>
<evidence type="ECO:0000313" key="2">
    <source>
        <dbReference type="Proteomes" id="UP000261325"/>
    </source>
</evidence>
<reference evidence="1 2" key="1">
    <citation type="journal article" date="2018" name="Nat. Biotechnol.">
        <title>A standardized bacterial taxonomy based on genome phylogeny substantially revises the tree of life.</title>
        <authorList>
            <person name="Parks D.H."/>
            <person name="Chuvochina M."/>
            <person name="Waite D.W."/>
            <person name="Rinke C."/>
            <person name="Skarshewski A."/>
            <person name="Chaumeil P.A."/>
            <person name="Hugenholtz P."/>
        </authorList>
    </citation>
    <scope>NUCLEOTIDE SEQUENCE [LARGE SCALE GENOMIC DNA]</scope>
    <source>
        <strain evidence="1">UBA9049</strain>
    </source>
</reference>
<sequence>MPLFLKESVDPNLVFIFDDSGSMGWRFMPDDLSGRAGNNYYYSSHVNKIYYDPSVTYTPPYKPDGSSRYPNSSYTNAWVNGFDQSEGTDDLRNDIRFDQIGSIEQGFYMQFNSSTSCDSNPRQNSCYTAVLLNNASAEEKQNYANWFSYYSTRALAAKSGITEAFFDLPENIRVGYGAINVNGRTIDGVNTDTLVSGV</sequence>
<accession>A0A3B8WPG3</accession>
<organism evidence="1 2">
    <name type="scientific">Marinobacter nauticus</name>
    <name type="common">Marinobacter hydrocarbonoclasticus</name>
    <name type="synonym">Marinobacter aquaeolei</name>
    <dbReference type="NCBI Taxonomy" id="2743"/>
    <lineage>
        <taxon>Bacteria</taxon>
        <taxon>Pseudomonadati</taxon>
        <taxon>Pseudomonadota</taxon>
        <taxon>Gammaproteobacteria</taxon>
        <taxon>Pseudomonadales</taxon>
        <taxon>Marinobacteraceae</taxon>
        <taxon>Marinobacter</taxon>
    </lineage>
</organism>
<dbReference type="Proteomes" id="UP000261325">
    <property type="component" value="Unassembled WGS sequence"/>
</dbReference>